<dbReference type="GO" id="GO:0003899">
    <property type="term" value="F:DNA-directed RNA polymerase activity"/>
    <property type="evidence" value="ECO:0007669"/>
    <property type="project" value="InterPro"/>
</dbReference>
<keyword evidence="1" id="KW-0240">DNA-directed RNA polymerase</keyword>
<sequence length="368" mass="42198">MEPILSNINVSNNQANFTLENVNVSIANAIRRTIMSEIPVIVFKTFPESDNDATITKNTSRMNNEIIKQRLSCIPIVIQDMEFPIDTYILEVNETNTTDSMMVVTSEHFKIKNIQNDQYLTREKIKAIFPPDSITKHYIDFVRLRPKISDEIPGEAIALTCKFSISSAKTDGMFNVTSTCVYGNTPDNDKIDAAWTLKEKDLKEQQMDEEGISLERENFMIMDSQRIFMPNSFDFTLESIGIYESTELVEKACDIITGKCEKFIKDIQEKPELIQSSNTTMLNSFDVTLIKEDYTLGKMLEYFLYVLFYENEGKMSFCGFKKFHPHDANSIIRMGYKSNEHNETIVDDLTQATKAAIIIIKKINDQFA</sequence>
<dbReference type="Gene3D" id="2.170.120.12">
    <property type="entry name" value="DNA-directed RNA polymerase, insert domain"/>
    <property type="match status" value="1"/>
</dbReference>
<evidence type="ECO:0000256" key="1">
    <source>
        <dbReference type="ARBA" id="ARBA00022478"/>
    </source>
</evidence>
<keyword evidence="2" id="KW-0804">Transcription</keyword>
<dbReference type="SUPFAM" id="SSF55257">
    <property type="entry name" value="RBP11-like subunits of RNA polymerase"/>
    <property type="match status" value="2"/>
</dbReference>
<name>A0A6C0LXY1_9ZZZZ</name>
<evidence type="ECO:0000256" key="2">
    <source>
        <dbReference type="ARBA" id="ARBA00023163"/>
    </source>
</evidence>
<dbReference type="GO" id="GO:0046983">
    <property type="term" value="F:protein dimerization activity"/>
    <property type="evidence" value="ECO:0007669"/>
    <property type="project" value="InterPro"/>
</dbReference>
<dbReference type="GO" id="GO:0006351">
    <property type="term" value="P:DNA-templated transcription"/>
    <property type="evidence" value="ECO:0007669"/>
    <property type="project" value="InterPro"/>
</dbReference>
<dbReference type="AlphaFoldDB" id="A0A6C0LXY1"/>
<reference evidence="4" key="1">
    <citation type="journal article" date="2020" name="Nature">
        <title>Giant virus diversity and host interactions through global metagenomics.</title>
        <authorList>
            <person name="Schulz F."/>
            <person name="Roux S."/>
            <person name="Paez-Espino D."/>
            <person name="Jungbluth S."/>
            <person name="Walsh D.A."/>
            <person name="Denef V.J."/>
            <person name="McMahon K.D."/>
            <person name="Konstantinidis K.T."/>
            <person name="Eloe-Fadrosh E.A."/>
            <person name="Kyrpides N.C."/>
            <person name="Woyke T."/>
        </authorList>
    </citation>
    <scope>NUCLEOTIDE SEQUENCE</scope>
    <source>
        <strain evidence="4">GVMAG-S-1016713-123</strain>
    </source>
</reference>
<protein>
    <recommendedName>
        <fullName evidence="3">DNA-directed RNA polymerase RpoA/D/Rpb3-type domain-containing protein</fullName>
    </recommendedName>
</protein>
<evidence type="ECO:0000313" key="4">
    <source>
        <dbReference type="EMBL" id="QHU34102.1"/>
    </source>
</evidence>
<dbReference type="InterPro" id="IPR036643">
    <property type="entry name" value="RNApol_insert_sf"/>
</dbReference>
<dbReference type="SUPFAM" id="SSF56553">
    <property type="entry name" value="Insert subdomain of RNA polymerase alpha subunit"/>
    <property type="match status" value="1"/>
</dbReference>
<accession>A0A6C0LXY1</accession>
<organism evidence="4">
    <name type="scientific">viral metagenome</name>
    <dbReference type="NCBI Taxonomy" id="1070528"/>
    <lineage>
        <taxon>unclassified sequences</taxon>
        <taxon>metagenomes</taxon>
        <taxon>organismal metagenomes</taxon>
    </lineage>
</organism>
<dbReference type="InterPro" id="IPR050518">
    <property type="entry name" value="Rpo3/RPB3_RNA_Pol_subunit"/>
</dbReference>
<dbReference type="PANTHER" id="PTHR11800">
    <property type="entry name" value="DNA-DIRECTED RNA POLYMERASE"/>
    <property type="match status" value="1"/>
</dbReference>
<proteinExistence type="predicted"/>
<dbReference type="InterPro" id="IPR011263">
    <property type="entry name" value="DNA-dir_RNA_pol_RpoA/D/Rpb3"/>
</dbReference>
<dbReference type="EMBL" id="MN740567">
    <property type="protein sequence ID" value="QHU34102.1"/>
    <property type="molecule type" value="Genomic_DNA"/>
</dbReference>
<evidence type="ECO:0000259" key="3">
    <source>
        <dbReference type="SMART" id="SM00662"/>
    </source>
</evidence>
<dbReference type="Gene3D" id="3.30.1360.10">
    <property type="entry name" value="RNA polymerase, RBP11-like subunit"/>
    <property type="match status" value="2"/>
</dbReference>
<feature type="domain" description="DNA-directed RNA polymerase RpoA/D/Rpb3-type" evidence="3">
    <location>
        <begin position="14"/>
        <end position="266"/>
    </location>
</feature>
<dbReference type="GO" id="GO:0000428">
    <property type="term" value="C:DNA-directed RNA polymerase complex"/>
    <property type="evidence" value="ECO:0007669"/>
    <property type="project" value="UniProtKB-KW"/>
</dbReference>
<dbReference type="Pfam" id="PF01193">
    <property type="entry name" value="RNA_pol_L"/>
    <property type="match status" value="1"/>
</dbReference>
<dbReference type="SMART" id="SM00662">
    <property type="entry name" value="RPOLD"/>
    <property type="match status" value="1"/>
</dbReference>
<dbReference type="PANTHER" id="PTHR11800:SF2">
    <property type="entry name" value="DNA-DIRECTED RNA POLYMERASE II SUBUNIT RPB3"/>
    <property type="match status" value="1"/>
</dbReference>
<dbReference type="InterPro" id="IPR036603">
    <property type="entry name" value="RBP11-like"/>
</dbReference>